<dbReference type="AlphaFoldDB" id="A0A316EVP2"/>
<dbReference type="CDD" id="cd07185">
    <property type="entry name" value="OmpA_C-like"/>
    <property type="match status" value="1"/>
</dbReference>
<sequence>MPYPFARLARLAVSLLVCTLAIAGCQTMPPPAAPEPPPPKLSPTQVTVLKEKGFALTDQGWELGMPHKVLFGFDEYTITGARRTSMLDVGRALSQAGIEHVRVDGHTDDVGSDAYNRMLSLRRALAVVRLLVEAGFSRDRIEVRDLGKSRPVADNKTAAGRAENRRVAIIVTVD</sequence>
<evidence type="ECO:0000313" key="6">
    <source>
        <dbReference type="EMBL" id="PWK36827.1"/>
    </source>
</evidence>
<feature type="signal peptide" evidence="4">
    <location>
        <begin position="1"/>
        <end position="23"/>
    </location>
</feature>
<dbReference type="InterPro" id="IPR050330">
    <property type="entry name" value="Bact_OuterMem_StrucFunc"/>
</dbReference>
<evidence type="ECO:0000256" key="1">
    <source>
        <dbReference type="ARBA" id="ARBA00004442"/>
    </source>
</evidence>
<gene>
    <name evidence="6" type="ORF">C7419_101694</name>
</gene>
<dbReference type="InterPro" id="IPR006665">
    <property type="entry name" value="OmpA-like"/>
</dbReference>
<feature type="domain" description="OmpA-like" evidence="5">
    <location>
        <begin position="59"/>
        <end position="174"/>
    </location>
</feature>
<dbReference type="PROSITE" id="PS51257">
    <property type="entry name" value="PROKAR_LIPOPROTEIN"/>
    <property type="match status" value="1"/>
</dbReference>
<comment type="subcellular location">
    <subcellularLocation>
        <location evidence="1">Cell outer membrane</location>
    </subcellularLocation>
</comment>
<dbReference type="PANTHER" id="PTHR30329">
    <property type="entry name" value="STATOR ELEMENT OF FLAGELLAR MOTOR COMPLEX"/>
    <property type="match status" value="1"/>
</dbReference>
<organism evidence="6 7">
    <name type="scientific">Cupriavidus plantarum</name>
    <dbReference type="NCBI Taxonomy" id="942865"/>
    <lineage>
        <taxon>Bacteria</taxon>
        <taxon>Pseudomonadati</taxon>
        <taxon>Pseudomonadota</taxon>
        <taxon>Betaproteobacteria</taxon>
        <taxon>Burkholderiales</taxon>
        <taxon>Burkholderiaceae</taxon>
        <taxon>Cupriavidus</taxon>
    </lineage>
</organism>
<dbReference type="Gene3D" id="3.30.1330.60">
    <property type="entry name" value="OmpA-like domain"/>
    <property type="match status" value="1"/>
</dbReference>
<dbReference type="InterPro" id="IPR036737">
    <property type="entry name" value="OmpA-like_sf"/>
</dbReference>
<dbReference type="EMBL" id="QGGT01000001">
    <property type="protein sequence ID" value="PWK36827.1"/>
    <property type="molecule type" value="Genomic_DNA"/>
</dbReference>
<dbReference type="PRINTS" id="PR01021">
    <property type="entry name" value="OMPADOMAIN"/>
</dbReference>
<keyword evidence="2 3" id="KW-0472">Membrane</keyword>
<evidence type="ECO:0000256" key="4">
    <source>
        <dbReference type="SAM" id="SignalP"/>
    </source>
</evidence>
<dbReference type="Proteomes" id="UP000245754">
    <property type="component" value="Unassembled WGS sequence"/>
</dbReference>
<evidence type="ECO:0000256" key="3">
    <source>
        <dbReference type="PROSITE-ProRule" id="PRU00473"/>
    </source>
</evidence>
<keyword evidence="7" id="KW-1185">Reference proteome</keyword>
<proteinExistence type="predicted"/>
<dbReference type="RefSeq" id="WP_109580616.1">
    <property type="nucleotide sequence ID" value="NZ_QGGT01000001.1"/>
</dbReference>
<dbReference type="InterPro" id="IPR006664">
    <property type="entry name" value="OMP_bac"/>
</dbReference>
<evidence type="ECO:0000256" key="2">
    <source>
        <dbReference type="ARBA" id="ARBA00023136"/>
    </source>
</evidence>
<evidence type="ECO:0000259" key="5">
    <source>
        <dbReference type="PROSITE" id="PS51123"/>
    </source>
</evidence>
<dbReference type="Pfam" id="PF00691">
    <property type="entry name" value="OmpA"/>
    <property type="match status" value="1"/>
</dbReference>
<dbReference type="PANTHER" id="PTHR30329:SF17">
    <property type="entry name" value="LIPOPROTEIN YFIB-RELATED"/>
    <property type="match status" value="1"/>
</dbReference>
<dbReference type="GO" id="GO:0009279">
    <property type="term" value="C:cell outer membrane"/>
    <property type="evidence" value="ECO:0007669"/>
    <property type="project" value="UniProtKB-SubCell"/>
</dbReference>
<dbReference type="SUPFAM" id="SSF103088">
    <property type="entry name" value="OmpA-like"/>
    <property type="match status" value="1"/>
</dbReference>
<dbReference type="PRINTS" id="PR01023">
    <property type="entry name" value="NAFLGMOTY"/>
</dbReference>
<comment type="caution">
    <text evidence="6">The sequence shown here is derived from an EMBL/GenBank/DDBJ whole genome shotgun (WGS) entry which is preliminary data.</text>
</comment>
<accession>A0A316EVP2</accession>
<name>A0A316EVP2_9BURK</name>
<evidence type="ECO:0000313" key="7">
    <source>
        <dbReference type="Proteomes" id="UP000245754"/>
    </source>
</evidence>
<protein>
    <submittedName>
        <fullName evidence="6">Outer membrane protein OmpA-like peptidoglycan-associated protein</fullName>
    </submittedName>
</protein>
<keyword evidence="4" id="KW-0732">Signal</keyword>
<feature type="chain" id="PRO_5016240695" evidence="4">
    <location>
        <begin position="24"/>
        <end position="174"/>
    </location>
</feature>
<reference evidence="6 7" key="1">
    <citation type="submission" date="2018-05" db="EMBL/GenBank/DDBJ databases">
        <title>Genomic Encyclopedia of Type Strains, Phase IV (KMG-V): Genome sequencing to study the core and pangenomes of soil and plant-associated prokaryotes.</title>
        <authorList>
            <person name="Whitman W."/>
        </authorList>
    </citation>
    <scope>NUCLEOTIDE SEQUENCE [LARGE SCALE GENOMIC DNA]</scope>
    <source>
        <strain evidence="6 7">SLV-132</strain>
    </source>
</reference>
<dbReference type="PROSITE" id="PS51123">
    <property type="entry name" value="OMPA_2"/>
    <property type="match status" value="1"/>
</dbReference>